<feature type="transmembrane region" description="Helical" evidence="1">
    <location>
        <begin position="68"/>
        <end position="84"/>
    </location>
</feature>
<name>A0A7W1X9B6_9BACL</name>
<evidence type="ECO:0000256" key="1">
    <source>
        <dbReference type="SAM" id="Phobius"/>
    </source>
</evidence>
<feature type="transmembrane region" description="Helical" evidence="1">
    <location>
        <begin position="6"/>
        <end position="27"/>
    </location>
</feature>
<evidence type="ECO:0000313" key="3">
    <source>
        <dbReference type="Proteomes" id="UP000530514"/>
    </source>
</evidence>
<comment type="caution">
    <text evidence="2">The sequence shown here is derived from an EMBL/GenBank/DDBJ whole genome shotgun (WGS) entry which is preliminary data.</text>
</comment>
<keyword evidence="1" id="KW-1133">Transmembrane helix</keyword>
<feature type="transmembrane region" description="Helical" evidence="1">
    <location>
        <begin position="39"/>
        <end position="62"/>
    </location>
</feature>
<evidence type="ECO:0000313" key="2">
    <source>
        <dbReference type="EMBL" id="MBA4542436.1"/>
    </source>
</evidence>
<dbReference type="EMBL" id="JACEIP010000006">
    <property type="protein sequence ID" value="MBA4542436.1"/>
    <property type="molecule type" value="Genomic_DNA"/>
</dbReference>
<keyword evidence="3" id="KW-1185">Reference proteome</keyword>
<accession>A0A7W1X9B6</accession>
<keyword evidence="1" id="KW-0472">Membrane</keyword>
<reference evidence="2 3" key="1">
    <citation type="submission" date="2020-07" db="EMBL/GenBank/DDBJ databases">
        <authorList>
            <person name="Feng H."/>
        </authorList>
    </citation>
    <scope>NUCLEOTIDE SEQUENCE [LARGE SCALE GENOMIC DNA]</scope>
    <source>
        <strain evidence="3">s-11</strain>
    </source>
</reference>
<dbReference type="Pfam" id="PF09578">
    <property type="entry name" value="Spore_YabQ"/>
    <property type="match status" value="1"/>
</dbReference>
<dbReference type="OrthoDB" id="1653819at2"/>
<sequence length="187" mass="22590">MNLGTQWLTMGLMLSSGLILGVFLDFYRVLTIRFRLRGWIISLIDLLYWVVSAGLVFGLLFWSNWGEMRFYFFVAVGVGFLLYFRWFSRTVTKMIRLFLYGMERLLFFCFRILRLCLWVPLLSLWQLAIVVLRFALQVIRWLLMPFLWLARPLYRPVQRWLEPCFIKGRNLIQRGKRWWNKIRAKGG</sequence>
<keyword evidence="1" id="KW-0812">Transmembrane</keyword>
<feature type="transmembrane region" description="Helical" evidence="1">
    <location>
        <begin position="105"/>
        <end position="125"/>
    </location>
</feature>
<dbReference type="Proteomes" id="UP000530514">
    <property type="component" value="Unassembled WGS sequence"/>
</dbReference>
<gene>
    <name evidence="2" type="primary">yabQ</name>
    <name evidence="2" type="ORF">H1164_05910</name>
</gene>
<protein>
    <submittedName>
        <fullName evidence="2">Spore cortex biosynthesis protein YabQ</fullName>
    </submittedName>
</protein>
<dbReference type="RefSeq" id="WP_033100688.1">
    <property type="nucleotide sequence ID" value="NZ_JACEIP010000006.1"/>
</dbReference>
<dbReference type="InterPro" id="IPR019074">
    <property type="entry name" value="YabQ"/>
</dbReference>
<proteinExistence type="predicted"/>
<dbReference type="AlphaFoldDB" id="A0A7W1X9B6"/>
<organism evidence="2 3">
    <name type="scientific">Thermoactinomyces daqus</name>
    <dbReference type="NCBI Taxonomy" id="1329516"/>
    <lineage>
        <taxon>Bacteria</taxon>
        <taxon>Bacillati</taxon>
        <taxon>Bacillota</taxon>
        <taxon>Bacilli</taxon>
        <taxon>Bacillales</taxon>
        <taxon>Thermoactinomycetaceae</taxon>
        <taxon>Thermoactinomyces</taxon>
    </lineage>
</organism>
<dbReference type="NCBIfam" id="TIGR02893">
    <property type="entry name" value="spore_yabQ"/>
    <property type="match status" value="1"/>
</dbReference>